<dbReference type="Gene3D" id="2.115.10.10">
    <property type="entry name" value="Tachylectin 2"/>
    <property type="match status" value="2"/>
</dbReference>
<sequence length="525" mass="54497">MNRSFGGLIAGGAALTLPAALMLTTVTGPAAAVERNRIVAVAQAEMADGDRNVERPAGSNCNYYTGVFRTWKPSSGCGSADGVQFRDSDWCADFAKYVWRGAGVPYADVAETSGGVLTGWASSFRDYGTRHGTWHTRASGYTPQPGDAVVFDWDQSGDIDHVGIVTSANGGTVYTVEGNSGNRTKANSYARGDVDIVGYSSPVGAVTSPEEVDDTTGEAVDFDGDGKPDLLGTTADGTLRIYRGTGSLGRPSVDAGTTIGSGWNSITRITVADIDNDGKNDLVGRGADGGLYAYLNKGDADFSGTRVTIGSGWEGITRVMVGDFNDDGKTDLLGQSTDGTLYAYLNTGTPGAPNISTRVLVGTGWDGIARVLVADADNDGKTDVIGQSADGILYAYLNTGAPNFANRVQIGTGWDGVGLVSTADIDGDDKTDVLARHGDGTLSAYLNKGTPGAPDISDRRQIGTGWNAVDRLTFADMDADGRTDVVGRFTDGTLNAYLAKGAADISTTVTIGSGWQGITRLAVVN</sequence>
<keyword evidence="4" id="KW-1185">Reference proteome</keyword>
<keyword evidence="1" id="KW-0732">Signal</keyword>
<dbReference type="InterPro" id="IPR028994">
    <property type="entry name" value="Integrin_alpha_N"/>
</dbReference>
<protein>
    <submittedName>
        <fullName evidence="3">Repeat domain-containing protein</fullName>
    </submittedName>
</protein>
<dbReference type="InterPro" id="IPR013517">
    <property type="entry name" value="FG-GAP"/>
</dbReference>
<reference evidence="3 4" key="1">
    <citation type="submission" date="2016-10" db="EMBL/GenBank/DDBJ databases">
        <authorList>
            <person name="de Groot N.N."/>
        </authorList>
    </citation>
    <scope>NUCLEOTIDE SEQUENCE [LARGE SCALE GENOMIC DNA]</scope>
    <source>
        <strain evidence="3 4">CGMCC 4.7037</strain>
    </source>
</reference>
<dbReference type="SUPFAM" id="SSF69318">
    <property type="entry name" value="Integrin alpha N-terminal domain"/>
    <property type="match status" value="2"/>
</dbReference>
<dbReference type="AlphaFoldDB" id="A0A1H5Y4P3"/>
<dbReference type="InterPro" id="IPR007921">
    <property type="entry name" value="CHAP_dom"/>
</dbReference>
<proteinExistence type="predicted"/>
<dbReference type="EMBL" id="FNVT01000002">
    <property type="protein sequence ID" value="SEG18878.1"/>
    <property type="molecule type" value="Genomic_DNA"/>
</dbReference>
<dbReference type="Gene3D" id="3.90.1720.10">
    <property type="entry name" value="endopeptidase domain like (from Nostoc punctiforme)"/>
    <property type="match status" value="1"/>
</dbReference>
<evidence type="ECO:0000313" key="3">
    <source>
        <dbReference type="EMBL" id="SEG18878.1"/>
    </source>
</evidence>
<dbReference type="PANTHER" id="PTHR44103">
    <property type="entry name" value="PROPROTEIN CONVERTASE P"/>
    <property type="match status" value="1"/>
</dbReference>
<dbReference type="OrthoDB" id="166934at2"/>
<dbReference type="Pfam" id="PF13517">
    <property type="entry name" value="FG-GAP_3"/>
    <property type="match status" value="3"/>
</dbReference>
<evidence type="ECO:0000256" key="1">
    <source>
        <dbReference type="ARBA" id="ARBA00022729"/>
    </source>
</evidence>
<dbReference type="Pfam" id="PF05257">
    <property type="entry name" value="CHAP"/>
    <property type="match status" value="1"/>
</dbReference>
<feature type="domain" description="Peptidase C51" evidence="2">
    <location>
        <begin position="87"/>
        <end position="179"/>
    </location>
</feature>
<dbReference type="Proteomes" id="UP000236732">
    <property type="component" value="Unassembled WGS sequence"/>
</dbReference>
<evidence type="ECO:0000259" key="2">
    <source>
        <dbReference type="Pfam" id="PF05257"/>
    </source>
</evidence>
<dbReference type="PANTHER" id="PTHR44103:SF1">
    <property type="entry name" value="PROPROTEIN CONVERTASE P"/>
    <property type="match status" value="1"/>
</dbReference>
<organism evidence="3 4">
    <name type="scientific">Nonomuraea solani</name>
    <dbReference type="NCBI Taxonomy" id="1144553"/>
    <lineage>
        <taxon>Bacteria</taxon>
        <taxon>Bacillati</taxon>
        <taxon>Actinomycetota</taxon>
        <taxon>Actinomycetes</taxon>
        <taxon>Streptosporangiales</taxon>
        <taxon>Streptosporangiaceae</taxon>
        <taxon>Nonomuraea</taxon>
    </lineage>
</organism>
<name>A0A1H5Y4P3_9ACTN</name>
<gene>
    <name evidence="3" type="ORF">SAMN05444920_102136</name>
</gene>
<evidence type="ECO:0000313" key="4">
    <source>
        <dbReference type="Proteomes" id="UP000236732"/>
    </source>
</evidence>
<accession>A0A1H5Y4P3</accession>
<dbReference type="RefSeq" id="WP_160150194.1">
    <property type="nucleotide sequence ID" value="NZ_FNVT01000002.1"/>
</dbReference>